<proteinExistence type="inferred from homology"/>
<evidence type="ECO:0000259" key="2">
    <source>
        <dbReference type="Pfam" id="PF18912"/>
    </source>
</evidence>
<protein>
    <submittedName>
        <fullName evidence="3">Putative amidophosphoribosyltransferase</fullName>
    </submittedName>
</protein>
<sequence>MLAYRAGMSLFALVLPQRCAVCRRPGAGACPRCLDALVRIVPPQCERCGAPGPWPLRRCAECAGRRLAFARARAAVVYEERARAFVAAWKERGRRDLAAVAAQVIVEALPPPAVDVLCPVPGDRDRGLERGHAPAERLAVELAQRWRLPVERLLARRPGVERQRDLPRAERRRNVARAFAPCVQAAPRRVCLVDDVYTTGSTATACATELRRVGARRIEVVCLARALR</sequence>
<dbReference type="InterPro" id="IPR044005">
    <property type="entry name" value="DZR_2"/>
</dbReference>
<dbReference type="Pfam" id="PF18912">
    <property type="entry name" value="DZR_2"/>
    <property type="match status" value="1"/>
</dbReference>
<dbReference type="AlphaFoldDB" id="A0A7M2YUR2"/>
<accession>A0A7M2YUR2</accession>
<dbReference type="EMBL" id="QQZY01000010">
    <property type="protein sequence ID" value="RDI73359.1"/>
    <property type="molecule type" value="Genomic_DNA"/>
</dbReference>
<dbReference type="CDD" id="cd06223">
    <property type="entry name" value="PRTases_typeI"/>
    <property type="match status" value="1"/>
</dbReference>
<dbReference type="SUPFAM" id="SSF53271">
    <property type="entry name" value="PRTase-like"/>
    <property type="match status" value="1"/>
</dbReference>
<dbReference type="InterPro" id="IPR051910">
    <property type="entry name" value="ComF/GntX_DNA_util-trans"/>
</dbReference>
<dbReference type="PANTHER" id="PTHR47505:SF1">
    <property type="entry name" value="DNA UTILIZATION PROTEIN YHGH"/>
    <property type="match status" value="1"/>
</dbReference>
<dbReference type="InterPro" id="IPR000836">
    <property type="entry name" value="PRTase_dom"/>
</dbReference>
<dbReference type="Proteomes" id="UP000254134">
    <property type="component" value="Unassembled WGS sequence"/>
</dbReference>
<dbReference type="PANTHER" id="PTHR47505">
    <property type="entry name" value="DNA UTILIZATION PROTEIN YHGH"/>
    <property type="match status" value="1"/>
</dbReference>
<dbReference type="Gene3D" id="3.40.50.2020">
    <property type="match status" value="1"/>
</dbReference>
<name>A0A7M2YUR2_9ACTN</name>
<reference evidence="3 4" key="1">
    <citation type="submission" date="2018-07" db="EMBL/GenBank/DDBJ databases">
        <title>High-quality-draft genome sequence of Gaiella occulta.</title>
        <authorList>
            <person name="Severino R."/>
            <person name="Froufe H.J.C."/>
            <person name="Rainey F.A."/>
            <person name="Barroso C."/>
            <person name="Albuquerque L."/>
            <person name="Lobo-Da-Cunha A."/>
            <person name="Da Costa M.S."/>
            <person name="Egas C."/>
        </authorList>
    </citation>
    <scope>NUCLEOTIDE SEQUENCE [LARGE SCALE GENOMIC DNA]</scope>
    <source>
        <strain evidence="3 4">F2-233</strain>
    </source>
</reference>
<organism evidence="3 4">
    <name type="scientific">Gaiella occulta</name>
    <dbReference type="NCBI Taxonomy" id="1002870"/>
    <lineage>
        <taxon>Bacteria</taxon>
        <taxon>Bacillati</taxon>
        <taxon>Actinomycetota</taxon>
        <taxon>Thermoleophilia</taxon>
        <taxon>Gaiellales</taxon>
        <taxon>Gaiellaceae</taxon>
        <taxon>Gaiella</taxon>
    </lineage>
</organism>
<dbReference type="GO" id="GO:0016757">
    <property type="term" value="F:glycosyltransferase activity"/>
    <property type="evidence" value="ECO:0007669"/>
    <property type="project" value="UniProtKB-KW"/>
</dbReference>
<comment type="similarity">
    <text evidence="1">Belongs to the ComF/GntX family.</text>
</comment>
<evidence type="ECO:0000256" key="1">
    <source>
        <dbReference type="ARBA" id="ARBA00008007"/>
    </source>
</evidence>
<keyword evidence="4" id="KW-1185">Reference proteome</keyword>
<comment type="caution">
    <text evidence="3">The sequence shown here is derived from an EMBL/GenBank/DDBJ whole genome shotgun (WGS) entry which is preliminary data.</text>
</comment>
<evidence type="ECO:0000313" key="3">
    <source>
        <dbReference type="EMBL" id="RDI73359.1"/>
    </source>
</evidence>
<keyword evidence="3" id="KW-0328">Glycosyltransferase</keyword>
<dbReference type="InterPro" id="IPR029057">
    <property type="entry name" value="PRTase-like"/>
</dbReference>
<evidence type="ECO:0000313" key="4">
    <source>
        <dbReference type="Proteomes" id="UP000254134"/>
    </source>
</evidence>
<feature type="domain" description="Double zinc ribbon" evidence="2">
    <location>
        <begin position="12"/>
        <end position="62"/>
    </location>
</feature>
<keyword evidence="3" id="KW-0808">Transferase</keyword>
<reference evidence="4" key="2">
    <citation type="journal article" date="2019" name="MicrobiologyOpen">
        <title>High-quality draft genome sequence of Gaiella occulta isolated from a 150 meter deep mineral water borehole and comparison with the genome sequences of other deep-branching lineages of the phylum Actinobacteria.</title>
        <authorList>
            <person name="Severino R."/>
            <person name="Froufe H.J.C."/>
            <person name="Barroso C."/>
            <person name="Albuquerque L."/>
            <person name="Lobo-da-Cunha A."/>
            <person name="da Costa M.S."/>
            <person name="Egas C."/>
        </authorList>
    </citation>
    <scope>NUCLEOTIDE SEQUENCE [LARGE SCALE GENOMIC DNA]</scope>
    <source>
        <strain evidence="4">F2-233</strain>
    </source>
</reference>
<gene>
    <name evidence="3" type="ORF">Gocc_2959</name>
</gene>